<protein>
    <submittedName>
        <fullName evidence="3">Putative ribonuclease H-like domain-containing protein</fullName>
    </submittedName>
</protein>
<organism evidence="3 4">
    <name type="scientific">Rosa chinensis</name>
    <name type="common">China rose</name>
    <dbReference type="NCBI Taxonomy" id="74649"/>
    <lineage>
        <taxon>Eukaryota</taxon>
        <taxon>Viridiplantae</taxon>
        <taxon>Streptophyta</taxon>
        <taxon>Embryophyta</taxon>
        <taxon>Tracheophyta</taxon>
        <taxon>Spermatophyta</taxon>
        <taxon>Magnoliopsida</taxon>
        <taxon>eudicotyledons</taxon>
        <taxon>Gunneridae</taxon>
        <taxon>Pentapetalae</taxon>
        <taxon>rosids</taxon>
        <taxon>fabids</taxon>
        <taxon>Rosales</taxon>
        <taxon>Rosaceae</taxon>
        <taxon>Rosoideae</taxon>
        <taxon>Rosoideae incertae sedis</taxon>
        <taxon>Rosa</taxon>
    </lineage>
</organism>
<dbReference type="GO" id="GO:0004523">
    <property type="term" value="F:RNA-DNA hybrid ribonuclease activity"/>
    <property type="evidence" value="ECO:0007669"/>
    <property type="project" value="InterPro"/>
</dbReference>
<feature type="chain" id="PRO_5015159303" evidence="1">
    <location>
        <begin position="28"/>
        <end position="158"/>
    </location>
</feature>
<dbReference type="Proteomes" id="UP000238479">
    <property type="component" value="Chromosome 1"/>
</dbReference>
<dbReference type="Pfam" id="PF13456">
    <property type="entry name" value="RVT_3"/>
    <property type="match status" value="1"/>
</dbReference>
<feature type="domain" description="RNase H type-1" evidence="2">
    <location>
        <begin position="84"/>
        <end position="156"/>
    </location>
</feature>
<dbReference type="EMBL" id="PDCK01000039">
    <property type="protein sequence ID" value="PRQ55298.1"/>
    <property type="molecule type" value="Genomic_DNA"/>
</dbReference>
<keyword evidence="1" id="KW-0732">Signal</keyword>
<dbReference type="InterPro" id="IPR036397">
    <property type="entry name" value="RNaseH_sf"/>
</dbReference>
<comment type="caution">
    <text evidence="3">The sequence shown here is derived from an EMBL/GenBank/DDBJ whole genome shotgun (WGS) entry which is preliminary data.</text>
</comment>
<evidence type="ECO:0000256" key="1">
    <source>
        <dbReference type="SAM" id="SignalP"/>
    </source>
</evidence>
<dbReference type="OMA" id="WKERCNC"/>
<dbReference type="PANTHER" id="PTHR47074">
    <property type="entry name" value="BNAC02G40300D PROTEIN"/>
    <property type="match status" value="1"/>
</dbReference>
<dbReference type="InterPro" id="IPR052929">
    <property type="entry name" value="RNase_H-like_EbsB-rel"/>
</dbReference>
<name>A0A2P6S9C4_ROSCH</name>
<dbReference type="GO" id="GO:0003676">
    <property type="term" value="F:nucleic acid binding"/>
    <property type="evidence" value="ECO:0007669"/>
    <property type="project" value="InterPro"/>
</dbReference>
<dbReference type="InterPro" id="IPR012337">
    <property type="entry name" value="RNaseH-like_sf"/>
</dbReference>
<evidence type="ECO:0000259" key="2">
    <source>
        <dbReference type="Pfam" id="PF13456"/>
    </source>
</evidence>
<accession>A0A2P6S9C4</accession>
<sequence length="158" mass="17343">MVAFVRQTYTTHVVFLLWLIWKERCNCVFNHISPNSLSVASRAFRASSEFLTIPTFLSPKIHRPRNSEDSTHWFPPPIHSWKINTDAAWDSSTLSCGLSALLRDSTGTLVKGLSQLNSASSSLAAEAMAIDLGLSLASSIPLSSFQLESDSLVLISAF</sequence>
<dbReference type="PANTHER" id="PTHR47074:SF49">
    <property type="entry name" value="POLYNUCLEOTIDYL TRANSFERASE, RIBONUCLEASE H-LIKE SUPERFAMILY PROTEIN"/>
    <property type="match status" value="1"/>
</dbReference>
<dbReference type="InterPro" id="IPR002156">
    <property type="entry name" value="RNaseH_domain"/>
</dbReference>
<gene>
    <name evidence="3" type="ORF">RchiOBHm_Chr1g0323031</name>
</gene>
<dbReference type="Gramene" id="PRQ55298">
    <property type="protein sequence ID" value="PRQ55298"/>
    <property type="gene ID" value="RchiOBHm_Chr1g0323031"/>
</dbReference>
<dbReference type="Gene3D" id="3.30.420.10">
    <property type="entry name" value="Ribonuclease H-like superfamily/Ribonuclease H"/>
    <property type="match status" value="1"/>
</dbReference>
<dbReference type="AlphaFoldDB" id="A0A2P6S9C4"/>
<proteinExistence type="predicted"/>
<keyword evidence="4" id="KW-1185">Reference proteome</keyword>
<dbReference type="SUPFAM" id="SSF53098">
    <property type="entry name" value="Ribonuclease H-like"/>
    <property type="match status" value="1"/>
</dbReference>
<evidence type="ECO:0000313" key="3">
    <source>
        <dbReference type="EMBL" id="PRQ55298.1"/>
    </source>
</evidence>
<feature type="signal peptide" evidence="1">
    <location>
        <begin position="1"/>
        <end position="27"/>
    </location>
</feature>
<reference evidence="3 4" key="1">
    <citation type="journal article" date="2018" name="Nat. Genet.">
        <title>The Rosa genome provides new insights in the design of modern roses.</title>
        <authorList>
            <person name="Bendahmane M."/>
        </authorList>
    </citation>
    <scope>NUCLEOTIDE SEQUENCE [LARGE SCALE GENOMIC DNA]</scope>
    <source>
        <strain evidence="4">cv. Old Blush</strain>
    </source>
</reference>
<evidence type="ECO:0000313" key="4">
    <source>
        <dbReference type="Proteomes" id="UP000238479"/>
    </source>
</evidence>